<feature type="transmembrane region" description="Helical" evidence="6">
    <location>
        <begin position="140"/>
        <end position="161"/>
    </location>
</feature>
<accession>A0ABW4C329</accession>
<protein>
    <submittedName>
        <fullName evidence="7">Polysaccharide biosynthesis C-terminal domain-containing protein</fullName>
    </submittedName>
</protein>
<comment type="subcellular location">
    <subcellularLocation>
        <location evidence="1">Cell membrane</location>
        <topology evidence="1">Multi-pass membrane protein</topology>
    </subcellularLocation>
</comment>
<dbReference type="EMBL" id="JBHTOJ010000034">
    <property type="protein sequence ID" value="MFD1421247.1"/>
    <property type="molecule type" value="Genomic_DNA"/>
</dbReference>
<dbReference type="InterPro" id="IPR050833">
    <property type="entry name" value="Poly_Biosynth_Transport"/>
</dbReference>
<feature type="transmembrane region" description="Helical" evidence="6">
    <location>
        <begin position="412"/>
        <end position="429"/>
    </location>
</feature>
<feature type="transmembrane region" description="Helical" evidence="6">
    <location>
        <begin position="435"/>
        <end position="451"/>
    </location>
</feature>
<proteinExistence type="predicted"/>
<dbReference type="RefSeq" id="WP_379893317.1">
    <property type="nucleotide sequence ID" value="NZ_JBHTOJ010000034.1"/>
</dbReference>
<gene>
    <name evidence="7" type="ORF">ACFQ5L_09890</name>
</gene>
<sequence>MNNKMKRLVRNIGIFAIGNLGSKVIGFLLIAIFTRYLTTTQFGYVDLITTTVNMLLPIIALSIADAVFRFVMDDDANDQMIFSTGVSFTLLMSLIVFLIAFPILKLFDVHYAGLVLLYLAASLVQILFQNFVRGIGYVRLFAINGLVSALVLAGCGIWQVVYLRNGITGYLNALIIATIFSVLFIGFIAKLWTFFRISANNRQLLKAMLQYSIPLIPNAFLWFFTNDASRYFIVGFVGLAANGLYAVATKLPTIINVFYTIFSQAWQISAVEEYRKNRHSRFFSDVFSADVGLSVILIGAILIILRPIMTIFVASEYFDAWKIVPALLLASFFSNLASFLGTIYLATKETKGIMMTTVYGMIVNLLLNVILIPLFGIQGAGIGAAIGFAFVMYIRLRDIRKFVDLHVNWRQLWFSLLILFSIVWMQFIFTMGSPFLYVLVVSLESILVWINRKALKKIN</sequence>
<keyword evidence="8" id="KW-1185">Reference proteome</keyword>
<name>A0ABW4C329_9LACO</name>
<evidence type="ECO:0000256" key="1">
    <source>
        <dbReference type="ARBA" id="ARBA00004651"/>
    </source>
</evidence>
<evidence type="ECO:0000256" key="5">
    <source>
        <dbReference type="ARBA" id="ARBA00023136"/>
    </source>
</evidence>
<feature type="transmembrane region" description="Helical" evidence="6">
    <location>
        <begin position="291"/>
        <end position="314"/>
    </location>
</feature>
<evidence type="ECO:0000256" key="2">
    <source>
        <dbReference type="ARBA" id="ARBA00022475"/>
    </source>
</evidence>
<evidence type="ECO:0000256" key="4">
    <source>
        <dbReference type="ARBA" id="ARBA00022989"/>
    </source>
</evidence>
<evidence type="ECO:0000313" key="7">
    <source>
        <dbReference type="EMBL" id="MFD1421247.1"/>
    </source>
</evidence>
<keyword evidence="3 6" id="KW-0812">Transmembrane</keyword>
<feature type="transmembrane region" description="Helical" evidence="6">
    <location>
        <begin position="80"/>
        <end position="103"/>
    </location>
</feature>
<keyword evidence="4 6" id="KW-1133">Transmembrane helix</keyword>
<keyword evidence="2" id="KW-1003">Cell membrane</keyword>
<comment type="caution">
    <text evidence="7">The sequence shown here is derived from an EMBL/GenBank/DDBJ whole genome shotgun (WGS) entry which is preliminary data.</text>
</comment>
<feature type="transmembrane region" description="Helical" evidence="6">
    <location>
        <begin position="358"/>
        <end position="391"/>
    </location>
</feature>
<feature type="transmembrane region" description="Helical" evidence="6">
    <location>
        <begin position="42"/>
        <end position="68"/>
    </location>
</feature>
<reference evidence="8" key="1">
    <citation type="journal article" date="2019" name="Int. J. Syst. Evol. Microbiol.">
        <title>The Global Catalogue of Microorganisms (GCM) 10K type strain sequencing project: providing services to taxonomists for standard genome sequencing and annotation.</title>
        <authorList>
            <consortium name="The Broad Institute Genomics Platform"/>
            <consortium name="The Broad Institute Genome Sequencing Center for Infectious Disease"/>
            <person name="Wu L."/>
            <person name="Ma J."/>
        </authorList>
    </citation>
    <scope>NUCLEOTIDE SEQUENCE [LARGE SCALE GENOMIC DNA]</scope>
    <source>
        <strain evidence="8">CCM 8931</strain>
    </source>
</reference>
<dbReference type="InterPro" id="IPR002797">
    <property type="entry name" value="Polysacc_synth"/>
</dbReference>
<dbReference type="PANTHER" id="PTHR30250">
    <property type="entry name" value="PST FAMILY PREDICTED COLANIC ACID TRANSPORTER"/>
    <property type="match status" value="1"/>
</dbReference>
<evidence type="ECO:0000256" key="6">
    <source>
        <dbReference type="SAM" id="Phobius"/>
    </source>
</evidence>
<dbReference type="Pfam" id="PF01943">
    <property type="entry name" value="Polysacc_synt"/>
    <property type="match status" value="1"/>
</dbReference>
<organism evidence="7 8">
    <name type="scientific">Lactiplantibacillus songbeiensis</name>
    <dbReference type="NCBI Taxonomy" id="2559920"/>
    <lineage>
        <taxon>Bacteria</taxon>
        <taxon>Bacillati</taxon>
        <taxon>Bacillota</taxon>
        <taxon>Bacilli</taxon>
        <taxon>Lactobacillales</taxon>
        <taxon>Lactobacillaceae</taxon>
        <taxon>Lactiplantibacillus</taxon>
    </lineage>
</organism>
<feature type="transmembrane region" description="Helical" evidence="6">
    <location>
        <begin position="167"/>
        <end position="192"/>
    </location>
</feature>
<feature type="transmembrane region" description="Helical" evidence="6">
    <location>
        <begin position="326"/>
        <end position="346"/>
    </location>
</feature>
<dbReference type="Proteomes" id="UP001597188">
    <property type="component" value="Unassembled WGS sequence"/>
</dbReference>
<feature type="transmembrane region" description="Helical" evidence="6">
    <location>
        <begin position="204"/>
        <end position="224"/>
    </location>
</feature>
<evidence type="ECO:0000256" key="3">
    <source>
        <dbReference type="ARBA" id="ARBA00022692"/>
    </source>
</evidence>
<feature type="transmembrane region" description="Helical" evidence="6">
    <location>
        <begin position="254"/>
        <end position="271"/>
    </location>
</feature>
<dbReference type="PANTHER" id="PTHR30250:SF11">
    <property type="entry name" value="O-ANTIGEN TRANSPORTER-RELATED"/>
    <property type="match status" value="1"/>
</dbReference>
<feature type="transmembrane region" description="Helical" evidence="6">
    <location>
        <begin position="12"/>
        <end position="36"/>
    </location>
</feature>
<feature type="transmembrane region" description="Helical" evidence="6">
    <location>
        <begin position="109"/>
        <end position="128"/>
    </location>
</feature>
<keyword evidence="5 6" id="KW-0472">Membrane</keyword>
<evidence type="ECO:0000313" key="8">
    <source>
        <dbReference type="Proteomes" id="UP001597188"/>
    </source>
</evidence>